<sequence>MSKKTYIVLHTIQGRTKAGESFVFYAAPQPQEVPSEVIKECLAAGLIADPDGKGDEPESQEAG</sequence>
<dbReference type="RefSeq" id="WP_182850370.1">
    <property type="nucleotide sequence ID" value="NZ_AP022213.1"/>
</dbReference>
<evidence type="ECO:0000313" key="1">
    <source>
        <dbReference type="EMBL" id="BBT17361.1"/>
    </source>
</evidence>
<dbReference type="AlphaFoldDB" id="A0A6S5RML1"/>
<organism evidence="1 2">
    <name type="scientific">Metapseudomonas otitidis</name>
    <dbReference type="NCBI Taxonomy" id="319939"/>
    <lineage>
        <taxon>Bacteria</taxon>
        <taxon>Pseudomonadati</taxon>
        <taxon>Pseudomonadota</taxon>
        <taxon>Gammaproteobacteria</taxon>
        <taxon>Pseudomonadales</taxon>
        <taxon>Pseudomonadaceae</taxon>
        <taxon>Metapseudomonas</taxon>
    </lineage>
</organism>
<dbReference type="Proteomes" id="UP000515591">
    <property type="component" value="Chromosome"/>
</dbReference>
<reference evidence="1 2" key="1">
    <citation type="submission" date="2019-12" db="EMBL/GenBank/DDBJ databases">
        <title>complete genome sequences of Pseudomonas otitidis str. WP8-S17-CRE-03 isolated from wastewater treatment plant effluent.</title>
        <authorList>
            <person name="Sekizuka T."/>
            <person name="Itokawa K."/>
            <person name="Yatsu K."/>
            <person name="Inamine Y."/>
            <person name="Kuroda M."/>
        </authorList>
    </citation>
    <scope>NUCLEOTIDE SEQUENCE [LARGE SCALE GENOMIC DNA]</scope>
    <source>
        <strain evidence="1 2">WP8-S17-CRE-03</strain>
    </source>
</reference>
<proteinExistence type="predicted"/>
<protein>
    <submittedName>
        <fullName evidence="1">Uncharacterized protein</fullName>
    </submittedName>
</protein>
<evidence type="ECO:0000313" key="2">
    <source>
        <dbReference type="Proteomes" id="UP000515591"/>
    </source>
</evidence>
<gene>
    <name evidence="1" type="ORF">WP8S17C03_34100</name>
</gene>
<accession>A0A6S5RML1</accession>
<dbReference type="EMBL" id="AP022213">
    <property type="protein sequence ID" value="BBT17361.1"/>
    <property type="molecule type" value="Genomic_DNA"/>
</dbReference>
<name>A0A6S5RML1_9GAMM</name>